<sequence>MTLKTNRIEKVDGSAGVDTDYLSNDMVSGVAKAWAHYDQSGANTIVQSFNVSSMVDNGTGNASLYYTSPLAQSDNVGTSSCTGRTHMYCSAARYDYMRFYVMNNSHAYADTNSCMGMIHGDLA</sequence>
<gene>
    <name evidence="1" type="ORF">MTBPR1_100044</name>
</gene>
<dbReference type="Proteomes" id="UP000231658">
    <property type="component" value="Unassembled WGS sequence"/>
</dbReference>
<evidence type="ECO:0000313" key="1">
    <source>
        <dbReference type="EMBL" id="SCA55403.1"/>
    </source>
</evidence>
<proteinExistence type="predicted"/>
<evidence type="ECO:0000313" key="2">
    <source>
        <dbReference type="Proteomes" id="UP000231658"/>
    </source>
</evidence>
<protein>
    <submittedName>
        <fullName evidence="1">Uncharacterized protein</fullName>
    </submittedName>
</protein>
<accession>A0A1C3RDN4</accession>
<reference evidence="1 2" key="1">
    <citation type="submission" date="2016-07" db="EMBL/GenBank/DDBJ databases">
        <authorList>
            <person name="Lefevre C.T."/>
        </authorList>
    </citation>
    <scope>NUCLEOTIDE SEQUENCE [LARGE SCALE GENOMIC DNA]</scope>
    <source>
        <strain evidence="1">PR1</strain>
    </source>
</reference>
<organism evidence="1 2">
    <name type="scientific">Candidatus Terasakiella magnetica</name>
    <dbReference type="NCBI Taxonomy" id="1867952"/>
    <lineage>
        <taxon>Bacteria</taxon>
        <taxon>Pseudomonadati</taxon>
        <taxon>Pseudomonadota</taxon>
        <taxon>Alphaproteobacteria</taxon>
        <taxon>Rhodospirillales</taxon>
        <taxon>Terasakiellaceae</taxon>
        <taxon>Terasakiella</taxon>
    </lineage>
</organism>
<keyword evidence="2" id="KW-1185">Reference proteome</keyword>
<dbReference type="AlphaFoldDB" id="A0A1C3RDN4"/>
<dbReference type="OrthoDB" id="10004927at2"/>
<dbReference type="STRING" id="1867952.MTBPR1_100044"/>
<dbReference type="EMBL" id="FLYE01000002">
    <property type="protein sequence ID" value="SCA55403.1"/>
    <property type="molecule type" value="Genomic_DNA"/>
</dbReference>
<dbReference type="RefSeq" id="WP_069186122.1">
    <property type="nucleotide sequence ID" value="NZ_FLYE01000002.1"/>
</dbReference>
<name>A0A1C3RDN4_9PROT</name>